<reference evidence="2" key="1">
    <citation type="submission" date="2018-05" db="EMBL/GenBank/DDBJ databases">
        <authorList>
            <person name="Lanie J.A."/>
            <person name="Ng W.-L."/>
            <person name="Kazmierczak K.M."/>
            <person name="Andrzejewski T.M."/>
            <person name="Davidsen T.M."/>
            <person name="Wayne K.J."/>
            <person name="Tettelin H."/>
            <person name="Glass J.I."/>
            <person name="Rusch D."/>
            <person name="Podicherti R."/>
            <person name="Tsui H.-C.T."/>
            <person name="Winkler M.E."/>
        </authorList>
    </citation>
    <scope>NUCLEOTIDE SEQUENCE</scope>
</reference>
<dbReference type="Pfam" id="PF03473">
    <property type="entry name" value="MOSC"/>
    <property type="match status" value="1"/>
</dbReference>
<dbReference type="EMBL" id="UINC01008821">
    <property type="protein sequence ID" value="SVA39641.1"/>
    <property type="molecule type" value="Genomic_DNA"/>
</dbReference>
<dbReference type="InterPro" id="IPR011037">
    <property type="entry name" value="Pyrv_Knase-like_insert_dom_sf"/>
</dbReference>
<evidence type="ECO:0000313" key="2">
    <source>
        <dbReference type="EMBL" id="SVA39641.1"/>
    </source>
</evidence>
<organism evidence="2">
    <name type="scientific">marine metagenome</name>
    <dbReference type="NCBI Taxonomy" id="408172"/>
    <lineage>
        <taxon>unclassified sequences</taxon>
        <taxon>metagenomes</taxon>
        <taxon>ecological metagenomes</taxon>
    </lineage>
</organism>
<feature type="non-terminal residue" evidence="2">
    <location>
        <position position="1"/>
    </location>
</feature>
<dbReference type="InterPro" id="IPR005302">
    <property type="entry name" value="MoCF_Sase_C"/>
</dbReference>
<dbReference type="InterPro" id="IPR052353">
    <property type="entry name" value="Benzoxazolinone_Detox_Enz"/>
</dbReference>
<dbReference type="SUPFAM" id="SSF50800">
    <property type="entry name" value="PK beta-barrel domain-like"/>
    <property type="match status" value="1"/>
</dbReference>
<dbReference type="GO" id="GO:0003824">
    <property type="term" value="F:catalytic activity"/>
    <property type="evidence" value="ECO:0007669"/>
    <property type="project" value="InterPro"/>
</dbReference>
<name>A0A381VI17_9ZZZZ</name>
<evidence type="ECO:0000259" key="1">
    <source>
        <dbReference type="PROSITE" id="PS51340"/>
    </source>
</evidence>
<dbReference type="Gene3D" id="2.40.33.20">
    <property type="entry name" value="PK beta-barrel domain-like"/>
    <property type="match status" value="1"/>
</dbReference>
<protein>
    <recommendedName>
        <fullName evidence="1">MOSC domain-containing protein</fullName>
    </recommendedName>
</protein>
<gene>
    <name evidence="2" type="ORF">METZ01_LOCUS92495</name>
</gene>
<dbReference type="PANTHER" id="PTHR30212:SF2">
    <property type="entry name" value="PROTEIN YIIM"/>
    <property type="match status" value="1"/>
</dbReference>
<accession>A0A381VI17</accession>
<dbReference type="GO" id="GO:0030170">
    <property type="term" value="F:pyridoxal phosphate binding"/>
    <property type="evidence" value="ECO:0007669"/>
    <property type="project" value="InterPro"/>
</dbReference>
<sequence length="139" mass="14564">VGGGVPKLPLGEARVGAEGIEGDKPRGPRRAVVIYSLERIEGLREEGHPVAAPGSLGENILVEGLEWDSLAVGDRLRIGDALIELTSATAPCHVIADQFQDEDSGRIDHGLNPGWSRWCAAVLEEAVVAPGDAVSLVLS</sequence>
<feature type="domain" description="MOSC" evidence="1">
    <location>
        <begin position="7"/>
        <end position="137"/>
    </location>
</feature>
<dbReference type="PANTHER" id="PTHR30212">
    <property type="entry name" value="PROTEIN YIIM"/>
    <property type="match status" value="1"/>
</dbReference>
<dbReference type="AlphaFoldDB" id="A0A381VI17"/>
<dbReference type="GO" id="GO:0030151">
    <property type="term" value="F:molybdenum ion binding"/>
    <property type="evidence" value="ECO:0007669"/>
    <property type="project" value="InterPro"/>
</dbReference>
<proteinExistence type="predicted"/>
<dbReference type="PROSITE" id="PS51340">
    <property type="entry name" value="MOSC"/>
    <property type="match status" value="1"/>
</dbReference>